<dbReference type="InterPro" id="IPR013784">
    <property type="entry name" value="Carb-bd-like_fold"/>
</dbReference>
<evidence type="ECO:0000259" key="2">
    <source>
        <dbReference type="Pfam" id="PF08308"/>
    </source>
</evidence>
<protein>
    <recommendedName>
        <fullName evidence="2">PEGA domain-containing protein</fullName>
    </recommendedName>
</protein>
<feature type="domain" description="PEGA" evidence="2">
    <location>
        <begin position="50"/>
        <end position="89"/>
    </location>
</feature>
<keyword evidence="1" id="KW-0732">Signal</keyword>
<proteinExistence type="predicted"/>
<dbReference type="EMBL" id="SSMQ01000022">
    <property type="protein sequence ID" value="TKD05222.1"/>
    <property type="molecule type" value="Genomic_DNA"/>
</dbReference>
<feature type="signal peptide" evidence="1">
    <location>
        <begin position="1"/>
        <end position="18"/>
    </location>
</feature>
<gene>
    <name evidence="3" type="ORF">E8A74_22065</name>
</gene>
<evidence type="ECO:0000313" key="3">
    <source>
        <dbReference type="EMBL" id="TKD05222.1"/>
    </source>
</evidence>
<dbReference type="Gene3D" id="2.60.40.1120">
    <property type="entry name" value="Carboxypeptidase-like, regulatory domain"/>
    <property type="match status" value="1"/>
</dbReference>
<sequence length="119" mass="12106">MLRPLLASATLLSLLTLAGCDECGEIDCSCLQGGIVVTVVDATTKQPLVGAKVAIGNELCPSNGPDHVCNVPGGTYSVQVSATGYAAKTVSIVLPEPQGEGCCVCGDIVEQTVELTQMP</sequence>
<evidence type="ECO:0000313" key="4">
    <source>
        <dbReference type="Proteomes" id="UP000309215"/>
    </source>
</evidence>
<comment type="caution">
    <text evidence="3">The sequence shown here is derived from an EMBL/GenBank/DDBJ whole genome shotgun (WGS) entry which is preliminary data.</text>
</comment>
<keyword evidence="4" id="KW-1185">Reference proteome</keyword>
<name>A0A4U1JAE6_9BACT</name>
<feature type="chain" id="PRO_5020991362" description="PEGA domain-containing protein" evidence="1">
    <location>
        <begin position="19"/>
        <end position="119"/>
    </location>
</feature>
<dbReference type="AlphaFoldDB" id="A0A4U1JAE6"/>
<dbReference type="Proteomes" id="UP000309215">
    <property type="component" value="Unassembled WGS sequence"/>
</dbReference>
<dbReference type="InterPro" id="IPR013229">
    <property type="entry name" value="PEGA"/>
</dbReference>
<organism evidence="3 4">
    <name type="scientific">Polyangium fumosum</name>
    <dbReference type="NCBI Taxonomy" id="889272"/>
    <lineage>
        <taxon>Bacteria</taxon>
        <taxon>Pseudomonadati</taxon>
        <taxon>Myxococcota</taxon>
        <taxon>Polyangia</taxon>
        <taxon>Polyangiales</taxon>
        <taxon>Polyangiaceae</taxon>
        <taxon>Polyangium</taxon>
    </lineage>
</organism>
<dbReference type="PROSITE" id="PS51257">
    <property type="entry name" value="PROKAR_LIPOPROTEIN"/>
    <property type="match status" value="1"/>
</dbReference>
<dbReference type="SUPFAM" id="SSF49452">
    <property type="entry name" value="Starch-binding domain-like"/>
    <property type="match status" value="1"/>
</dbReference>
<accession>A0A4U1JAE6</accession>
<dbReference type="Pfam" id="PF08308">
    <property type="entry name" value="PEGA"/>
    <property type="match status" value="1"/>
</dbReference>
<dbReference type="GO" id="GO:0030246">
    <property type="term" value="F:carbohydrate binding"/>
    <property type="evidence" value="ECO:0007669"/>
    <property type="project" value="InterPro"/>
</dbReference>
<dbReference type="RefSeq" id="WP_136931029.1">
    <property type="nucleotide sequence ID" value="NZ_SSMQ01000022.1"/>
</dbReference>
<reference evidence="3 4" key="1">
    <citation type="submission" date="2019-04" db="EMBL/GenBank/DDBJ databases">
        <authorList>
            <person name="Li Y."/>
            <person name="Wang J."/>
        </authorList>
    </citation>
    <scope>NUCLEOTIDE SEQUENCE [LARGE SCALE GENOMIC DNA]</scope>
    <source>
        <strain evidence="3 4">DSM 14668</strain>
    </source>
</reference>
<evidence type="ECO:0000256" key="1">
    <source>
        <dbReference type="SAM" id="SignalP"/>
    </source>
</evidence>